<dbReference type="Proteomes" id="UP000436483">
    <property type="component" value="Unassembled WGS sequence"/>
</dbReference>
<name>A0A7X3SMF3_9HYPH</name>
<evidence type="ECO:0000313" key="1">
    <source>
        <dbReference type="EMBL" id="MXQ09949.1"/>
    </source>
</evidence>
<organism evidence="1 2">
    <name type="scientific">Microvirga makkahensis</name>
    <dbReference type="NCBI Taxonomy" id="1128670"/>
    <lineage>
        <taxon>Bacteria</taxon>
        <taxon>Pseudomonadati</taxon>
        <taxon>Pseudomonadota</taxon>
        <taxon>Alphaproteobacteria</taxon>
        <taxon>Hyphomicrobiales</taxon>
        <taxon>Methylobacteriaceae</taxon>
        <taxon>Microvirga</taxon>
    </lineage>
</organism>
<reference evidence="1 2" key="1">
    <citation type="submission" date="2019-12" db="EMBL/GenBank/DDBJ databases">
        <authorList>
            <person name="Yuan C.-G."/>
        </authorList>
    </citation>
    <scope>NUCLEOTIDE SEQUENCE [LARGE SCALE GENOMIC DNA]</scope>
    <source>
        <strain evidence="1 2">KCTC 23863</strain>
    </source>
</reference>
<dbReference type="AlphaFoldDB" id="A0A7X3SMF3"/>
<comment type="caution">
    <text evidence="1">The sequence shown here is derived from an EMBL/GenBank/DDBJ whole genome shotgun (WGS) entry which is preliminary data.</text>
</comment>
<protein>
    <submittedName>
        <fullName evidence="1">Uncharacterized protein</fullName>
    </submittedName>
</protein>
<gene>
    <name evidence="1" type="ORF">GR328_00460</name>
</gene>
<keyword evidence="2" id="KW-1185">Reference proteome</keyword>
<sequence length="150" mass="16525">MPAPPTGWQNAGVEQPCDLINGCHFAVDLLDLLFQGLALLGQLGTLLQQLLNGTRHPTPRSTQIVQQDAAQLTADITGSGHENLVAFATECRFNGTRRVRPLFVVDTSSNKRKSRDQICIWSRPRSCLEGSRQVSMNNVDIVEVFIGVRI</sequence>
<dbReference type="EMBL" id="WURB01000001">
    <property type="protein sequence ID" value="MXQ09949.1"/>
    <property type="molecule type" value="Genomic_DNA"/>
</dbReference>
<reference evidence="1 2" key="2">
    <citation type="submission" date="2020-01" db="EMBL/GenBank/DDBJ databases">
        <title>Microvirga sp. nov., an arsenate reduction bacterium isolated from Tibet hotspring sediments.</title>
        <authorList>
            <person name="Xian W.-D."/>
            <person name="Li W.-J."/>
        </authorList>
    </citation>
    <scope>NUCLEOTIDE SEQUENCE [LARGE SCALE GENOMIC DNA]</scope>
    <source>
        <strain evidence="1 2">KCTC 23863</strain>
    </source>
</reference>
<proteinExistence type="predicted"/>
<evidence type="ECO:0000313" key="2">
    <source>
        <dbReference type="Proteomes" id="UP000436483"/>
    </source>
</evidence>
<accession>A0A7X3SMF3</accession>
<dbReference type="RefSeq" id="WP_160882568.1">
    <property type="nucleotide sequence ID" value="NZ_WURB01000001.1"/>
</dbReference>